<dbReference type="InterPro" id="IPR036291">
    <property type="entry name" value="NAD(P)-bd_dom_sf"/>
</dbReference>
<keyword evidence="1" id="KW-0560">Oxidoreductase</keyword>
<dbReference type="Pfam" id="PF16884">
    <property type="entry name" value="ADH_N_2"/>
    <property type="match status" value="1"/>
</dbReference>
<dbReference type="InterPro" id="IPR013149">
    <property type="entry name" value="ADH-like_C"/>
</dbReference>
<sequence>MTGRRIVLTRRPSAREDFDCFEEVEGPVPDPGEGEVLIQCSSASVDPSMIPRLSVDTYAPRFTIGEPVQSRLVGRIVQSRCEDRAAGDWVLCTGSWQEFVVADGTATTPIDPSPGVPPEMWLGALGAPGLTAYTGLELMGLTAGETIWVSAAAGAVGSVAAQLAKARGAACVIGSASGPDKCRYLREQIGVDVAIDYRNGDLADELRALAPAGLDVYFDNVGGDHLEAALGAMRIGGRIAACGMISGYGAKGPASPRNISEVIIRRLRLQGFLVTDHDDLRASFENEARALLADGRLAAPMTAFSGPAAASRAMAALLGGAEKLGKVMITFEE</sequence>
<evidence type="ECO:0000256" key="1">
    <source>
        <dbReference type="ARBA" id="ARBA00023002"/>
    </source>
</evidence>
<comment type="caution">
    <text evidence="3">The sequence shown here is derived from an EMBL/GenBank/DDBJ whole genome shotgun (WGS) entry which is preliminary data.</text>
</comment>
<dbReference type="InterPro" id="IPR045010">
    <property type="entry name" value="MDR_fam"/>
</dbReference>
<dbReference type="AlphaFoldDB" id="A0A846WWN9"/>
<evidence type="ECO:0000259" key="2">
    <source>
        <dbReference type="SMART" id="SM00829"/>
    </source>
</evidence>
<dbReference type="InterPro" id="IPR041694">
    <property type="entry name" value="ADH_N_2"/>
</dbReference>
<dbReference type="InterPro" id="IPR020843">
    <property type="entry name" value="ER"/>
</dbReference>
<protein>
    <submittedName>
        <fullName evidence="3">NADP-dependent oxidoreductase</fullName>
    </submittedName>
</protein>
<dbReference type="EMBL" id="JAAXOQ010000003">
    <property type="protein sequence ID" value="NKY17321.1"/>
    <property type="molecule type" value="Genomic_DNA"/>
</dbReference>
<dbReference type="Pfam" id="PF00107">
    <property type="entry name" value="ADH_zinc_N"/>
    <property type="match status" value="1"/>
</dbReference>
<dbReference type="Gene3D" id="3.90.180.10">
    <property type="entry name" value="Medium-chain alcohol dehydrogenases, catalytic domain"/>
    <property type="match status" value="1"/>
</dbReference>
<dbReference type="PANTHER" id="PTHR43205">
    <property type="entry name" value="PROSTAGLANDIN REDUCTASE"/>
    <property type="match status" value="1"/>
</dbReference>
<evidence type="ECO:0000313" key="3">
    <source>
        <dbReference type="EMBL" id="NKY17321.1"/>
    </source>
</evidence>
<proteinExistence type="predicted"/>
<dbReference type="GO" id="GO:0016628">
    <property type="term" value="F:oxidoreductase activity, acting on the CH-CH group of donors, NAD or NADP as acceptor"/>
    <property type="evidence" value="ECO:0007669"/>
    <property type="project" value="InterPro"/>
</dbReference>
<dbReference type="PANTHER" id="PTHR43205:SF7">
    <property type="entry name" value="PROSTAGLANDIN REDUCTASE 1"/>
    <property type="match status" value="1"/>
</dbReference>
<dbReference type="SUPFAM" id="SSF50129">
    <property type="entry name" value="GroES-like"/>
    <property type="match status" value="1"/>
</dbReference>
<evidence type="ECO:0000313" key="4">
    <source>
        <dbReference type="Proteomes" id="UP000582646"/>
    </source>
</evidence>
<accession>A0A846WWN9</accession>
<dbReference type="InterPro" id="IPR011032">
    <property type="entry name" value="GroES-like_sf"/>
</dbReference>
<gene>
    <name evidence="3" type="ORF">HF999_02875</name>
</gene>
<feature type="domain" description="Enoyl reductase (ER)" evidence="2">
    <location>
        <begin position="13"/>
        <end position="329"/>
    </location>
</feature>
<name>A0A846WWN9_9ACTN</name>
<dbReference type="SUPFAM" id="SSF51735">
    <property type="entry name" value="NAD(P)-binding Rossmann-fold domains"/>
    <property type="match status" value="1"/>
</dbReference>
<dbReference type="RefSeq" id="WP_168544439.1">
    <property type="nucleotide sequence ID" value="NZ_JAAXOQ010000003.1"/>
</dbReference>
<reference evidence="3 4" key="1">
    <citation type="submission" date="2020-04" db="EMBL/GenBank/DDBJ databases">
        <title>MicrobeNet Type strains.</title>
        <authorList>
            <person name="Nicholson A.C."/>
        </authorList>
    </citation>
    <scope>NUCLEOTIDE SEQUENCE [LARGE SCALE GENOMIC DNA]</scope>
    <source>
        <strain evidence="3 4">DSM 44113</strain>
    </source>
</reference>
<dbReference type="SMART" id="SM00829">
    <property type="entry name" value="PKS_ER"/>
    <property type="match status" value="1"/>
</dbReference>
<dbReference type="Gene3D" id="3.40.50.720">
    <property type="entry name" value="NAD(P)-binding Rossmann-like Domain"/>
    <property type="match status" value="1"/>
</dbReference>
<dbReference type="CDD" id="cd05288">
    <property type="entry name" value="PGDH"/>
    <property type="match status" value="1"/>
</dbReference>
<organism evidence="3 4">
    <name type="scientific">Tsukamurella spumae</name>
    <dbReference type="NCBI Taxonomy" id="44753"/>
    <lineage>
        <taxon>Bacteria</taxon>
        <taxon>Bacillati</taxon>
        <taxon>Actinomycetota</taxon>
        <taxon>Actinomycetes</taxon>
        <taxon>Mycobacteriales</taxon>
        <taxon>Tsukamurellaceae</taxon>
        <taxon>Tsukamurella</taxon>
    </lineage>
</organism>
<dbReference type="Proteomes" id="UP000582646">
    <property type="component" value="Unassembled WGS sequence"/>
</dbReference>
<dbReference type="FunFam" id="3.40.50.720:FF:000121">
    <property type="entry name" value="Prostaglandin reductase 2"/>
    <property type="match status" value="1"/>
</dbReference>
<keyword evidence="4" id="KW-1185">Reference proteome</keyword>